<gene>
    <name evidence="4" type="ORF">CROQUDRAFT_100769</name>
</gene>
<protein>
    <recommendedName>
        <fullName evidence="3">DDE Tnp4 domain-containing protein</fullName>
    </recommendedName>
</protein>
<dbReference type="Proteomes" id="UP000886653">
    <property type="component" value="Unassembled WGS sequence"/>
</dbReference>
<evidence type="ECO:0000313" key="4">
    <source>
        <dbReference type="EMBL" id="KAG0139985.1"/>
    </source>
</evidence>
<evidence type="ECO:0000256" key="1">
    <source>
        <dbReference type="ARBA" id="ARBA00001968"/>
    </source>
</evidence>
<keyword evidence="5" id="KW-1185">Reference proteome</keyword>
<comment type="cofactor">
    <cofactor evidence="1">
        <name>a divalent metal cation</name>
        <dbReference type="ChEBI" id="CHEBI:60240"/>
    </cofactor>
</comment>
<proteinExistence type="predicted"/>
<evidence type="ECO:0000256" key="2">
    <source>
        <dbReference type="ARBA" id="ARBA00022723"/>
    </source>
</evidence>
<dbReference type="EMBL" id="MU167492">
    <property type="protein sequence ID" value="KAG0139985.1"/>
    <property type="molecule type" value="Genomic_DNA"/>
</dbReference>
<dbReference type="OrthoDB" id="2502527at2759"/>
<evidence type="ECO:0000259" key="3">
    <source>
        <dbReference type="Pfam" id="PF13359"/>
    </source>
</evidence>
<evidence type="ECO:0000313" key="5">
    <source>
        <dbReference type="Proteomes" id="UP000886653"/>
    </source>
</evidence>
<reference evidence="4" key="1">
    <citation type="submission" date="2013-11" db="EMBL/GenBank/DDBJ databases">
        <title>Genome sequence of the fusiform rust pathogen reveals effectors for host alternation and coevolution with pine.</title>
        <authorList>
            <consortium name="DOE Joint Genome Institute"/>
            <person name="Smith K."/>
            <person name="Pendleton A."/>
            <person name="Kubisiak T."/>
            <person name="Anderson C."/>
            <person name="Salamov A."/>
            <person name="Aerts A."/>
            <person name="Riley R."/>
            <person name="Clum A."/>
            <person name="Lindquist E."/>
            <person name="Ence D."/>
            <person name="Campbell M."/>
            <person name="Kronenberg Z."/>
            <person name="Feau N."/>
            <person name="Dhillon B."/>
            <person name="Hamelin R."/>
            <person name="Burleigh J."/>
            <person name="Smith J."/>
            <person name="Yandell M."/>
            <person name="Nelson C."/>
            <person name="Grigoriev I."/>
            <person name="Davis J."/>
        </authorList>
    </citation>
    <scope>NUCLEOTIDE SEQUENCE</scope>
    <source>
        <strain evidence="4">G11</strain>
    </source>
</reference>
<dbReference type="AlphaFoldDB" id="A0A9P6N9W1"/>
<dbReference type="GO" id="GO:0046872">
    <property type="term" value="F:metal ion binding"/>
    <property type="evidence" value="ECO:0007669"/>
    <property type="project" value="UniProtKB-KW"/>
</dbReference>
<name>A0A9P6N9W1_9BASI</name>
<feature type="domain" description="DDE Tnp4" evidence="3">
    <location>
        <begin position="13"/>
        <end position="86"/>
    </location>
</feature>
<sequence>MLWDEAQSTGLAIPPGQYLLGNAGFALNEHPVNKEELFNLRHAGAHNVIERIFGFDKKKFNPFLNGCEYSVPMQSQIILLMCFIHNFLQREDPDETTWEFKNLNDEDWPLELEEQSQPILHNMGTNDQELEAATNM</sequence>
<comment type="caution">
    <text evidence="4">The sequence shown here is derived from an EMBL/GenBank/DDBJ whole genome shotgun (WGS) entry which is preliminary data.</text>
</comment>
<dbReference type="Pfam" id="PF13359">
    <property type="entry name" value="DDE_Tnp_4"/>
    <property type="match status" value="1"/>
</dbReference>
<dbReference type="InterPro" id="IPR027806">
    <property type="entry name" value="HARBI1_dom"/>
</dbReference>
<accession>A0A9P6N9W1</accession>
<organism evidence="4 5">
    <name type="scientific">Cronartium quercuum f. sp. fusiforme G11</name>
    <dbReference type="NCBI Taxonomy" id="708437"/>
    <lineage>
        <taxon>Eukaryota</taxon>
        <taxon>Fungi</taxon>
        <taxon>Dikarya</taxon>
        <taxon>Basidiomycota</taxon>
        <taxon>Pucciniomycotina</taxon>
        <taxon>Pucciniomycetes</taxon>
        <taxon>Pucciniales</taxon>
        <taxon>Coleosporiaceae</taxon>
        <taxon>Cronartium</taxon>
    </lineage>
</organism>
<keyword evidence="2" id="KW-0479">Metal-binding</keyword>